<dbReference type="EMBL" id="SPIA01000002">
    <property type="protein sequence ID" value="TFH67722.1"/>
    <property type="molecule type" value="Genomic_DNA"/>
</dbReference>
<feature type="domain" description="FAD/NAD(P)-binding" evidence="5">
    <location>
        <begin position="5"/>
        <end position="301"/>
    </location>
</feature>
<dbReference type="PANTHER" id="PTHR43557">
    <property type="entry name" value="APOPTOSIS-INDUCING FACTOR 1"/>
    <property type="match status" value="1"/>
</dbReference>
<dbReference type="OrthoDB" id="9800167at2"/>
<evidence type="ECO:0000256" key="4">
    <source>
        <dbReference type="ARBA" id="ARBA00023002"/>
    </source>
</evidence>
<dbReference type="InterPro" id="IPR036188">
    <property type="entry name" value="FAD/NAD-bd_sf"/>
</dbReference>
<accession>A0A4Y8UH62</accession>
<dbReference type="PANTHER" id="PTHR43557:SF2">
    <property type="entry name" value="RIESKE DOMAIN-CONTAINING PROTEIN-RELATED"/>
    <property type="match status" value="1"/>
</dbReference>
<dbReference type="SUPFAM" id="SSF55424">
    <property type="entry name" value="FAD/NAD-linked reductases, dimerisation (C-terminal) domain"/>
    <property type="match status" value="1"/>
</dbReference>
<evidence type="ECO:0000256" key="1">
    <source>
        <dbReference type="ARBA" id="ARBA00001974"/>
    </source>
</evidence>
<keyword evidence="3" id="KW-0274">FAD</keyword>
<dbReference type="Pfam" id="PF14759">
    <property type="entry name" value="Reductase_C"/>
    <property type="match status" value="1"/>
</dbReference>
<keyword evidence="2" id="KW-0285">Flavoprotein</keyword>
<keyword evidence="8" id="KW-1185">Reference proteome</keyword>
<dbReference type="PRINTS" id="PR00411">
    <property type="entry name" value="PNDRDTASEI"/>
</dbReference>
<dbReference type="PRINTS" id="PR00368">
    <property type="entry name" value="FADPNR"/>
</dbReference>
<keyword evidence="4" id="KW-0560">Oxidoreductase</keyword>
<evidence type="ECO:0000313" key="8">
    <source>
        <dbReference type="Proteomes" id="UP000298133"/>
    </source>
</evidence>
<dbReference type="InterPro" id="IPR028202">
    <property type="entry name" value="Reductase_C"/>
</dbReference>
<comment type="cofactor">
    <cofactor evidence="1">
        <name>FAD</name>
        <dbReference type="ChEBI" id="CHEBI:57692"/>
    </cofactor>
</comment>
<evidence type="ECO:0000259" key="5">
    <source>
        <dbReference type="Pfam" id="PF07992"/>
    </source>
</evidence>
<organism evidence="7 8">
    <name type="scientific">Gammaproteobacteria bacterium LSUCC0057</name>
    <dbReference type="NCBI Taxonomy" id="2559237"/>
    <lineage>
        <taxon>Bacteria</taxon>
        <taxon>Pseudomonadati</taxon>
        <taxon>Pseudomonadota</taxon>
        <taxon>Gammaproteobacteria</taxon>
        <taxon>Cellvibrionales</taxon>
        <taxon>Porticoccaceae</taxon>
        <taxon>SAR92 clade</taxon>
    </lineage>
</organism>
<dbReference type="Gene3D" id="3.50.50.60">
    <property type="entry name" value="FAD/NAD(P)-binding domain"/>
    <property type="match status" value="2"/>
</dbReference>
<gene>
    <name evidence="7" type="ORF">E3W66_05585</name>
</gene>
<dbReference type="GO" id="GO:0016651">
    <property type="term" value="F:oxidoreductase activity, acting on NAD(P)H"/>
    <property type="evidence" value="ECO:0007669"/>
    <property type="project" value="TreeGrafter"/>
</dbReference>
<sequence length="410" mass="44372">MTETCIIVGGSHAAAQLAPSLRQEGWAGRIIVVSDESSLPYHRPPLSKDFLQGSRDAQALLIRPADFYTQQGIEFKLNRRVTSIDRAAHTVTLNDGEQLNYTKLALCTGARARQVALPGADLDGVHYLRTLEDVAAIKRSVAPGRHAVIIGGGYIGLETASVLRKMEMEVTVLEMAPRVLARVTTEELSAFYSRVHTEEGVVIKTGVSVASLQGTDHVSAVCCEDGAELVADLVVVGVGILPNTELAEAAGLTVGNGIVVDEYCQSSDADIVAVGDCSLHPNQFYDRQIRLESVPNATEQAKSAAATLCGNAKPYHALPWFWSNQYDLMLQIAGLSQGFDEVAIRGDTTSGRSFAAFYFQQGRLIAADCVNRPQEFMQSRKIISEGTPVARERLLDESIAPKQWLDDATQ</sequence>
<reference evidence="7 8" key="1">
    <citation type="submission" date="2019-03" db="EMBL/GenBank/DDBJ databases">
        <title>Draft genome of Gammaproteobacteria bacterium LSUCC0057, a member of the SAR92 clade.</title>
        <authorList>
            <person name="Lanclos V.C."/>
            <person name="Doiron C."/>
            <person name="Henson M.W."/>
            <person name="Thrash J.C."/>
        </authorList>
    </citation>
    <scope>NUCLEOTIDE SEQUENCE [LARGE SCALE GENOMIC DNA]</scope>
    <source>
        <strain evidence="7 8">LSUCC0057</strain>
    </source>
</reference>
<dbReference type="Proteomes" id="UP000298133">
    <property type="component" value="Unassembled WGS sequence"/>
</dbReference>
<dbReference type="InterPro" id="IPR050446">
    <property type="entry name" value="FAD-oxidoreductase/Apoptosis"/>
</dbReference>
<dbReference type="InterPro" id="IPR023753">
    <property type="entry name" value="FAD/NAD-binding_dom"/>
</dbReference>
<proteinExistence type="predicted"/>
<dbReference type="GO" id="GO:0005737">
    <property type="term" value="C:cytoplasm"/>
    <property type="evidence" value="ECO:0007669"/>
    <property type="project" value="TreeGrafter"/>
</dbReference>
<evidence type="ECO:0000256" key="2">
    <source>
        <dbReference type="ARBA" id="ARBA00022630"/>
    </source>
</evidence>
<protein>
    <submittedName>
        <fullName evidence="7">Pyridine nucleotide-disulfide oxidoreductase</fullName>
    </submittedName>
</protein>
<dbReference type="Pfam" id="PF07992">
    <property type="entry name" value="Pyr_redox_2"/>
    <property type="match status" value="1"/>
</dbReference>
<evidence type="ECO:0000256" key="3">
    <source>
        <dbReference type="ARBA" id="ARBA00022827"/>
    </source>
</evidence>
<evidence type="ECO:0000259" key="6">
    <source>
        <dbReference type="Pfam" id="PF14759"/>
    </source>
</evidence>
<dbReference type="Gene3D" id="3.30.390.30">
    <property type="match status" value="1"/>
</dbReference>
<dbReference type="SUPFAM" id="SSF51905">
    <property type="entry name" value="FAD/NAD(P)-binding domain"/>
    <property type="match status" value="2"/>
</dbReference>
<evidence type="ECO:0000313" key="7">
    <source>
        <dbReference type="EMBL" id="TFH67722.1"/>
    </source>
</evidence>
<feature type="domain" description="Reductase C-terminal" evidence="6">
    <location>
        <begin position="320"/>
        <end position="400"/>
    </location>
</feature>
<name>A0A4Y8UH62_9GAMM</name>
<dbReference type="InterPro" id="IPR016156">
    <property type="entry name" value="FAD/NAD-linked_Rdtase_dimer_sf"/>
</dbReference>
<dbReference type="AlphaFoldDB" id="A0A4Y8UH62"/>
<comment type="caution">
    <text evidence="7">The sequence shown here is derived from an EMBL/GenBank/DDBJ whole genome shotgun (WGS) entry which is preliminary data.</text>
</comment>